<protein>
    <recommendedName>
        <fullName evidence="3">Protein quiver</fullName>
    </recommendedName>
</protein>
<dbReference type="EMBL" id="JARBDR010000780">
    <property type="protein sequence ID" value="KAJ8307607.1"/>
    <property type="molecule type" value="Genomic_DNA"/>
</dbReference>
<gene>
    <name evidence="1" type="ORF">KUTeg_014841</name>
</gene>
<dbReference type="Proteomes" id="UP001217089">
    <property type="component" value="Unassembled WGS sequence"/>
</dbReference>
<proteinExistence type="predicted"/>
<name>A0ABQ9EUH7_TEGGR</name>
<sequence length="94" mass="10794">MNEQECPRGVCLKWTYYVGGTLWIERTCSARLDFNIMMIDGVCRTESKGNGDLCMCGKHLCNSGHDLHKINTTNLFLLSVSLVITQHLWSLWER</sequence>
<evidence type="ECO:0000313" key="2">
    <source>
        <dbReference type="Proteomes" id="UP001217089"/>
    </source>
</evidence>
<evidence type="ECO:0008006" key="3">
    <source>
        <dbReference type="Google" id="ProtNLM"/>
    </source>
</evidence>
<keyword evidence="2" id="KW-1185">Reference proteome</keyword>
<accession>A0ABQ9EUH7</accession>
<evidence type="ECO:0000313" key="1">
    <source>
        <dbReference type="EMBL" id="KAJ8307607.1"/>
    </source>
</evidence>
<comment type="caution">
    <text evidence="1">The sequence shown here is derived from an EMBL/GenBank/DDBJ whole genome shotgun (WGS) entry which is preliminary data.</text>
</comment>
<organism evidence="1 2">
    <name type="scientific">Tegillarca granosa</name>
    <name type="common">Malaysian cockle</name>
    <name type="synonym">Anadara granosa</name>
    <dbReference type="NCBI Taxonomy" id="220873"/>
    <lineage>
        <taxon>Eukaryota</taxon>
        <taxon>Metazoa</taxon>
        <taxon>Spiralia</taxon>
        <taxon>Lophotrochozoa</taxon>
        <taxon>Mollusca</taxon>
        <taxon>Bivalvia</taxon>
        <taxon>Autobranchia</taxon>
        <taxon>Pteriomorphia</taxon>
        <taxon>Arcoida</taxon>
        <taxon>Arcoidea</taxon>
        <taxon>Arcidae</taxon>
        <taxon>Tegillarca</taxon>
    </lineage>
</organism>
<reference evidence="1 2" key="1">
    <citation type="submission" date="2022-12" db="EMBL/GenBank/DDBJ databases">
        <title>Chromosome-level genome of Tegillarca granosa.</title>
        <authorList>
            <person name="Kim J."/>
        </authorList>
    </citation>
    <scope>NUCLEOTIDE SEQUENCE [LARGE SCALE GENOMIC DNA]</scope>
    <source>
        <strain evidence="1">Teg-2019</strain>
        <tissue evidence="1">Adductor muscle</tissue>
    </source>
</reference>